<comment type="subcellular location">
    <subcellularLocation>
        <location evidence="6">Cell membrane</location>
        <topology evidence="6">Multi-pass membrane protein</topology>
    </subcellularLocation>
    <subcellularLocation>
        <location evidence="1">Membrane</location>
        <topology evidence="1">Multi-pass membrane protein</topology>
    </subcellularLocation>
</comment>
<gene>
    <name evidence="8" type="primary">Aste57867_14308</name>
    <name evidence="7" type="ORF">As57867_014255</name>
    <name evidence="8" type="ORF">ASTE57867_14308</name>
</gene>
<keyword evidence="3 6" id="KW-0812">Transmembrane</keyword>
<evidence type="ECO:0000313" key="9">
    <source>
        <dbReference type="Proteomes" id="UP000332933"/>
    </source>
</evidence>
<keyword evidence="9" id="KW-1185">Reference proteome</keyword>
<dbReference type="OrthoDB" id="44736at2759"/>
<protein>
    <recommendedName>
        <fullName evidence="6">Choline transporter-like protein</fullName>
    </recommendedName>
</protein>
<evidence type="ECO:0000256" key="2">
    <source>
        <dbReference type="ARBA" id="ARBA00007168"/>
    </source>
</evidence>
<accession>A0A485L1E1</accession>
<dbReference type="Pfam" id="PF04515">
    <property type="entry name" value="Choline_transpo"/>
    <property type="match status" value="1"/>
</dbReference>
<sequence length="534" mass="57404">MYQNKQSTDFDTRGKQAHPVDVYGNPVPMAAPVAHTGNASNGAVAPMKPTASAPSGFRDWPFAILFVLNIGAIIVLLVMYGTTLLKKSDGTTSSKTFSNVISDSNMKTVLAVSGALSVIAAALSFVMLSLTVRFARMMIQVSLWFSVVLCFASCAFAAVKGQYVLAAVCGLIGLLSVCYAYAVQDRIPFAVANLRAAGAAIRKHPSTYLVAFLFLIIQIVWVFAWSISVVGISNKLTETTDSSVSTGTLAIGRTCSSNAVCASNNCVNRQCSEANTFSQLKGSSYAAYFFLLVSLYWGVQVFSNIIHATVAGTVATWWFSQDSKGATGASLGRATTTSLGSICLGSLIVAVLQALRTLAQEARSQGDWLACIAECILNCLQSLMEVFNRWAFVYVGIYGYKFTDAGRAVMTLFQSRGFDAIINDDLISNALGFASFGVGCLCALLGLAYNYINTANQFQYSEIIFPFIGLFFGIGISLVPLGVVDSAVATVYVCFAEDPVALQHSHTEHYNELMTEWHRKYPEIMVASGYYVVA</sequence>
<evidence type="ECO:0000256" key="4">
    <source>
        <dbReference type="ARBA" id="ARBA00022989"/>
    </source>
</evidence>
<name>A0A485L1E1_9STRA</name>
<feature type="transmembrane region" description="Helical" evidence="6">
    <location>
        <begin position="62"/>
        <end position="85"/>
    </location>
</feature>
<reference evidence="7" key="2">
    <citation type="submission" date="2019-06" db="EMBL/GenBank/DDBJ databases">
        <title>Genomics analysis of Aphanomyces spp. identifies a new class of oomycete effector associated with host adaptation.</title>
        <authorList>
            <person name="Gaulin E."/>
        </authorList>
    </citation>
    <scope>NUCLEOTIDE SEQUENCE</scope>
    <source>
        <strain evidence="7">CBS 578.67</strain>
    </source>
</reference>
<dbReference type="GO" id="GO:0022857">
    <property type="term" value="F:transmembrane transporter activity"/>
    <property type="evidence" value="ECO:0007669"/>
    <property type="project" value="UniProtKB-UniRule"/>
</dbReference>
<evidence type="ECO:0000256" key="5">
    <source>
        <dbReference type="ARBA" id="ARBA00023136"/>
    </source>
</evidence>
<organism evidence="8 9">
    <name type="scientific">Aphanomyces stellatus</name>
    <dbReference type="NCBI Taxonomy" id="120398"/>
    <lineage>
        <taxon>Eukaryota</taxon>
        <taxon>Sar</taxon>
        <taxon>Stramenopiles</taxon>
        <taxon>Oomycota</taxon>
        <taxon>Saprolegniomycetes</taxon>
        <taxon>Saprolegniales</taxon>
        <taxon>Verrucalvaceae</taxon>
        <taxon>Aphanomyces</taxon>
    </lineage>
</organism>
<dbReference type="PANTHER" id="PTHR12385">
    <property type="entry name" value="CHOLINE TRANSPORTER-LIKE (SLC FAMILY 44)"/>
    <property type="match status" value="1"/>
</dbReference>
<keyword evidence="5 6" id="KW-0472">Membrane</keyword>
<dbReference type="PANTHER" id="PTHR12385:SF4">
    <property type="entry name" value="PROTEIN PNS1"/>
    <property type="match status" value="1"/>
</dbReference>
<dbReference type="AlphaFoldDB" id="A0A485L1E1"/>
<reference evidence="8 9" key="1">
    <citation type="submission" date="2019-03" db="EMBL/GenBank/DDBJ databases">
        <authorList>
            <person name="Gaulin E."/>
            <person name="Dumas B."/>
        </authorList>
    </citation>
    <scope>NUCLEOTIDE SEQUENCE [LARGE SCALE GENOMIC DNA]</scope>
    <source>
        <strain evidence="8">CBS 568.67</strain>
    </source>
</reference>
<feature type="transmembrane region" description="Helical" evidence="6">
    <location>
        <begin position="463"/>
        <end position="484"/>
    </location>
</feature>
<comment type="function">
    <text evidence="6">Choline transporter.</text>
</comment>
<dbReference type="EMBL" id="VJMH01005537">
    <property type="protein sequence ID" value="KAF0694844.1"/>
    <property type="molecule type" value="Genomic_DNA"/>
</dbReference>
<feature type="transmembrane region" description="Helical" evidence="6">
    <location>
        <begin position="134"/>
        <end position="156"/>
    </location>
</feature>
<dbReference type="Proteomes" id="UP000332933">
    <property type="component" value="Unassembled WGS sequence"/>
</dbReference>
<feature type="transmembrane region" description="Helical" evidence="6">
    <location>
        <begin position="106"/>
        <end position="128"/>
    </location>
</feature>
<comment type="similarity">
    <text evidence="2 6">Belongs to the CTL (choline transporter-like) family.</text>
</comment>
<evidence type="ECO:0000313" key="7">
    <source>
        <dbReference type="EMBL" id="KAF0694844.1"/>
    </source>
</evidence>
<feature type="transmembrane region" description="Helical" evidence="6">
    <location>
        <begin position="163"/>
        <end position="182"/>
    </location>
</feature>
<feature type="transmembrane region" description="Helical" evidence="6">
    <location>
        <begin position="285"/>
        <end position="318"/>
    </location>
</feature>
<feature type="transmembrane region" description="Helical" evidence="6">
    <location>
        <begin position="426"/>
        <end position="451"/>
    </location>
</feature>
<evidence type="ECO:0000256" key="6">
    <source>
        <dbReference type="RuleBase" id="RU368066"/>
    </source>
</evidence>
<keyword evidence="4 6" id="KW-1133">Transmembrane helix</keyword>
<dbReference type="GO" id="GO:0005886">
    <property type="term" value="C:plasma membrane"/>
    <property type="evidence" value="ECO:0007669"/>
    <property type="project" value="UniProtKB-SubCell"/>
</dbReference>
<proteinExistence type="inferred from homology"/>
<dbReference type="EMBL" id="CAADRA010005558">
    <property type="protein sequence ID" value="VFT91133.1"/>
    <property type="molecule type" value="Genomic_DNA"/>
</dbReference>
<evidence type="ECO:0000256" key="3">
    <source>
        <dbReference type="ARBA" id="ARBA00022692"/>
    </source>
</evidence>
<evidence type="ECO:0000313" key="8">
    <source>
        <dbReference type="EMBL" id="VFT91133.1"/>
    </source>
</evidence>
<dbReference type="InterPro" id="IPR007603">
    <property type="entry name" value="Choline_transptr-like"/>
</dbReference>
<feature type="transmembrane region" description="Helical" evidence="6">
    <location>
        <begin position="208"/>
        <end position="232"/>
    </location>
</feature>
<evidence type="ECO:0000256" key="1">
    <source>
        <dbReference type="ARBA" id="ARBA00004141"/>
    </source>
</evidence>